<sequence length="76" mass="8227">MIGFVGCGRLCWVPTMALSPRQVAQQLMSYDAWGAHARDELSISETMSAGPVQFSWQPTIKNTITADKLVVADTAA</sequence>
<evidence type="ECO:0000313" key="1">
    <source>
        <dbReference type="EMBL" id="QDU46869.1"/>
    </source>
</evidence>
<dbReference type="EMBL" id="CP036276">
    <property type="protein sequence ID" value="QDU46869.1"/>
    <property type="molecule type" value="Genomic_DNA"/>
</dbReference>
<accession>A0A517ZWK2</accession>
<reference evidence="1 2" key="1">
    <citation type="submission" date="2019-02" db="EMBL/GenBank/DDBJ databases">
        <title>Deep-cultivation of Planctomycetes and their phenomic and genomic characterization uncovers novel biology.</title>
        <authorList>
            <person name="Wiegand S."/>
            <person name="Jogler M."/>
            <person name="Boedeker C."/>
            <person name="Pinto D."/>
            <person name="Vollmers J."/>
            <person name="Rivas-Marin E."/>
            <person name="Kohn T."/>
            <person name="Peeters S.H."/>
            <person name="Heuer A."/>
            <person name="Rast P."/>
            <person name="Oberbeckmann S."/>
            <person name="Bunk B."/>
            <person name="Jeske O."/>
            <person name="Meyerdierks A."/>
            <person name="Storesund J.E."/>
            <person name="Kallscheuer N."/>
            <person name="Luecker S."/>
            <person name="Lage O.M."/>
            <person name="Pohl T."/>
            <person name="Merkel B.J."/>
            <person name="Hornburger P."/>
            <person name="Mueller R.-W."/>
            <person name="Bruemmer F."/>
            <person name="Labrenz M."/>
            <person name="Spormann A.M."/>
            <person name="Op den Camp H."/>
            <person name="Overmann J."/>
            <person name="Amann R."/>
            <person name="Jetten M.S.M."/>
            <person name="Mascher T."/>
            <person name="Medema M.H."/>
            <person name="Devos D.P."/>
            <person name="Kaster A.-K."/>
            <person name="Ovreas L."/>
            <person name="Rohde M."/>
            <person name="Galperin M.Y."/>
            <person name="Jogler C."/>
        </authorList>
    </citation>
    <scope>NUCLEOTIDE SEQUENCE [LARGE SCALE GENOMIC DNA]</scope>
    <source>
        <strain evidence="1 2">Mal52</strain>
    </source>
</reference>
<organism evidence="1 2">
    <name type="scientific">Symmachiella dynata</name>
    <dbReference type="NCBI Taxonomy" id="2527995"/>
    <lineage>
        <taxon>Bacteria</taxon>
        <taxon>Pseudomonadati</taxon>
        <taxon>Planctomycetota</taxon>
        <taxon>Planctomycetia</taxon>
        <taxon>Planctomycetales</taxon>
        <taxon>Planctomycetaceae</taxon>
        <taxon>Symmachiella</taxon>
    </lineage>
</organism>
<keyword evidence="2" id="KW-1185">Reference proteome</keyword>
<dbReference type="Proteomes" id="UP000319383">
    <property type="component" value="Chromosome"/>
</dbReference>
<evidence type="ECO:0000313" key="2">
    <source>
        <dbReference type="Proteomes" id="UP000319383"/>
    </source>
</evidence>
<dbReference type="KEGG" id="sdyn:Mal52_53920"/>
<name>A0A517ZWK2_9PLAN</name>
<dbReference type="AlphaFoldDB" id="A0A517ZWK2"/>
<gene>
    <name evidence="1" type="ORF">Mal52_53920</name>
</gene>
<protein>
    <submittedName>
        <fullName evidence="1">Uncharacterized protein</fullName>
    </submittedName>
</protein>
<proteinExistence type="predicted"/>